<dbReference type="FunFam" id="3.40.50.1820:FF:000057">
    <property type="entry name" value="Lipase"/>
    <property type="match status" value="1"/>
</dbReference>
<dbReference type="InterPro" id="IPR000073">
    <property type="entry name" value="AB_hydrolase_1"/>
</dbReference>
<dbReference type="AlphaFoldDB" id="A0A226EDS2"/>
<evidence type="ECO:0000256" key="8">
    <source>
        <dbReference type="PIRSR" id="PIRSR000862-1"/>
    </source>
</evidence>
<dbReference type="EMBL" id="LNIX01000004">
    <property type="protein sequence ID" value="OXA55773.1"/>
    <property type="molecule type" value="Genomic_DNA"/>
</dbReference>
<keyword evidence="5" id="KW-0443">Lipid metabolism</keyword>
<accession>A0A226EDS2</accession>
<dbReference type="PIRSF" id="PIRSF000862">
    <property type="entry name" value="Steryl_ester_lip"/>
    <property type="match status" value="1"/>
</dbReference>
<evidence type="ECO:0000256" key="1">
    <source>
        <dbReference type="ARBA" id="ARBA00010701"/>
    </source>
</evidence>
<proteinExistence type="inferred from homology"/>
<dbReference type="Gene3D" id="3.40.50.1820">
    <property type="entry name" value="alpha/beta hydrolase"/>
    <property type="match status" value="1"/>
</dbReference>
<feature type="compositionally biased region" description="Polar residues" evidence="9">
    <location>
        <begin position="421"/>
        <end position="439"/>
    </location>
</feature>
<dbReference type="Proteomes" id="UP000198287">
    <property type="component" value="Unassembled WGS sequence"/>
</dbReference>
<feature type="active site" description="Charge relay system" evidence="8">
    <location>
        <position position="348"/>
    </location>
</feature>
<evidence type="ECO:0000313" key="12">
    <source>
        <dbReference type="Proteomes" id="UP000198287"/>
    </source>
</evidence>
<feature type="region of interest" description="Disordered" evidence="9">
    <location>
        <begin position="418"/>
        <end position="439"/>
    </location>
</feature>
<keyword evidence="6" id="KW-0325">Glycoprotein</keyword>
<keyword evidence="2" id="KW-0732">Signal</keyword>
<evidence type="ECO:0000256" key="2">
    <source>
        <dbReference type="ARBA" id="ARBA00022729"/>
    </source>
</evidence>
<evidence type="ECO:0000313" key="11">
    <source>
        <dbReference type="EMBL" id="OXA55773.1"/>
    </source>
</evidence>
<dbReference type="STRING" id="158441.A0A226EDS2"/>
<evidence type="ECO:0000256" key="9">
    <source>
        <dbReference type="SAM" id="MobiDB-lite"/>
    </source>
</evidence>
<evidence type="ECO:0000256" key="3">
    <source>
        <dbReference type="ARBA" id="ARBA00022801"/>
    </source>
</evidence>
<comment type="caution">
    <text evidence="11">The sequence shown here is derived from an EMBL/GenBank/DDBJ whole genome shotgun (WGS) entry which is preliminary data.</text>
</comment>
<dbReference type="GO" id="GO:0016788">
    <property type="term" value="F:hydrolase activity, acting on ester bonds"/>
    <property type="evidence" value="ECO:0007669"/>
    <property type="project" value="InterPro"/>
</dbReference>
<protein>
    <recommendedName>
        <fullName evidence="7">Lipase</fullName>
    </recommendedName>
</protein>
<keyword evidence="3 7" id="KW-0378">Hydrolase</keyword>
<dbReference type="PANTHER" id="PTHR11005">
    <property type="entry name" value="LYSOSOMAL ACID LIPASE-RELATED"/>
    <property type="match status" value="1"/>
</dbReference>
<reference evidence="11 12" key="1">
    <citation type="submission" date="2015-12" db="EMBL/GenBank/DDBJ databases">
        <title>The genome of Folsomia candida.</title>
        <authorList>
            <person name="Faddeeva A."/>
            <person name="Derks M.F."/>
            <person name="Anvar Y."/>
            <person name="Smit S."/>
            <person name="Van Straalen N."/>
            <person name="Roelofs D."/>
        </authorList>
    </citation>
    <scope>NUCLEOTIDE SEQUENCE [LARGE SCALE GENOMIC DNA]</scope>
    <source>
        <strain evidence="11 12">VU population</strain>
        <tissue evidence="11">Whole body</tissue>
    </source>
</reference>
<evidence type="ECO:0000256" key="4">
    <source>
        <dbReference type="ARBA" id="ARBA00022963"/>
    </source>
</evidence>
<dbReference type="InterPro" id="IPR029058">
    <property type="entry name" value="AB_hydrolase_fold"/>
</dbReference>
<evidence type="ECO:0000256" key="7">
    <source>
        <dbReference type="PIRNR" id="PIRNR000862"/>
    </source>
</evidence>
<name>A0A226EDS2_FOLCA</name>
<dbReference type="OMA" id="FLACSET"/>
<evidence type="ECO:0000259" key="10">
    <source>
        <dbReference type="Pfam" id="PF00561"/>
    </source>
</evidence>
<feature type="active site" description="Charge relay system" evidence="8">
    <location>
        <position position="379"/>
    </location>
</feature>
<keyword evidence="4 7" id="KW-0442">Lipid degradation</keyword>
<dbReference type="SUPFAM" id="SSF53474">
    <property type="entry name" value="alpha/beta-Hydrolases"/>
    <property type="match status" value="1"/>
</dbReference>
<evidence type="ECO:0000256" key="5">
    <source>
        <dbReference type="ARBA" id="ARBA00023098"/>
    </source>
</evidence>
<dbReference type="InterPro" id="IPR025483">
    <property type="entry name" value="Lipase_euk"/>
</dbReference>
<feature type="active site" description="Nucleophile" evidence="8">
    <location>
        <position position="171"/>
    </location>
</feature>
<feature type="domain" description="AB hydrolase-1" evidence="10">
    <location>
        <begin position="76"/>
        <end position="199"/>
    </location>
</feature>
<keyword evidence="12" id="KW-1185">Reference proteome</keyword>
<dbReference type="Pfam" id="PF00561">
    <property type="entry name" value="Abhydrolase_1"/>
    <property type="match status" value="1"/>
</dbReference>
<dbReference type="GO" id="GO:0016042">
    <property type="term" value="P:lipid catabolic process"/>
    <property type="evidence" value="ECO:0007669"/>
    <property type="project" value="UniProtKB-KW"/>
</dbReference>
<sequence length="439" mass="48519">MSNKVPNSSKDKKHVPPVSFCSSISSNGLETHKVETEDGYILGLFRLKDFDKGDDGGGGESGEKCDDGSTTNNKLPPVLMIPGMFNDGLEWLLLEREGRAIPNILAKQGFDCWMGTNRGTPHSKGHTSLKTSSKKFWDFGFDEMSKYDIPALIDYILKVTGSKDLFFLGYSMGGAMILSTLCLRPEYHKKVRAVAAMAPGVYGHDFKTSTVKFGVPLVARARSKFVYRRPIGTKSVNDIVNMVIPSFTKINRESLAGSWMKLLGRMGGSIGAGCRTDREMYNRLAEHMPAPTSIKYAVHVAQMFSSKKFQMFDYGRAGNLKRHGTPKPPKYDLGKVTVPVATFTADHDCLIPAKGVLRISAELPNLISHTVISYPKFSHCDFILGRDVHLLVYPKIVQIFKKYSNLPTSPIINRDIDTKTMSEPNDTNDASTTVTVTAL</sequence>
<evidence type="ECO:0000256" key="6">
    <source>
        <dbReference type="ARBA" id="ARBA00023180"/>
    </source>
</evidence>
<gene>
    <name evidence="11" type="ORF">Fcan01_09951</name>
</gene>
<dbReference type="OrthoDB" id="9974421at2759"/>
<comment type="similarity">
    <text evidence="1 7">Belongs to the AB hydrolase superfamily. Lipase family.</text>
</comment>
<organism evidence="11 12">
    <name type="scientific">Folsomia candida</name>
    <name type="common">Springtail</name>
    <dbReference type="NCBI Taxonomy" id="158441"/>
    <lineage>
        <taxon>Eukaryota</taxon>
        <taxon>Metazoa</taxon>
        <taxon>Ecdysozoa</taxon>
        <taxon>Arthropoda</taxon>
        <taxon>Hexapoda</taxon>
        <taxon>Collembola</taxon>
        <taxon>Entomobryomorpha</taxon>
        <taxon>Isotomoidea</taxon>
        <taxon>Isotomidae</taxon>
        <taxon>Proisotominae</taxon>
        <taxon>Folsomia</taxon>
    </lineage>
</organism>